<dbReference type="PROSITE" id="PS50045">
    <property type="entry name" value="SIGMA54_INTERACT_4"/>
    <property type="match status" value="1"/>
</dbReference>
<accession>A0A2W5A2H7</accession>
<comment type="caution">
    <text evidence="10">The sequence shown here is derived from an EMBL/GenBank/DDBJ whole genome shotgun (WGS) entry which is preliminary data.</text>
</comment>
<keyword evidence="5" id="KW-0804">Transcription</keyword>
<dbReference type="PRINTS" id="PR01590">
    <property type="entry name" value="HTHFIS"/>
</dbReference>
<evidence type="ECO:0000313" key="10">
    <source>
        <dbReference type="EMBL" id="PZO88733.1"/>
    </source>
</evidence>
<dbReference type="GO" id="GO:0000160">
    <property type="term" value="P:phosphorelay signal transduction system"/>
    <property type="evidence" value="ECO:0007669"/>
    <property type="project" value="InterPro"/>
</dbReference>
<evidence type="ECO:0000256" key="1">
    <source>
        <dbReference type="ARBA" id="ARBA00022741"/>
    </source>
</evidence>
<dbReference type="SUPFAM" id="SSF46689">
    <property type="entry name" value="Homeodomain-like"/>
    <property type="match status" value="1"/>
</dbReference>
<dbReference type="Gene3D" id="3.40.50.300">
    <property type="entry name" value="P-loop containing nucleotide triphosphate hydrolases"/>
    <property type="match status" value="1"/>
</dbReference>
<feature type="region of interest" description="Disordered" evidence="7">
    <location>
        <begin position="372"/>
        <end position="404"/>
    </location>
</feature>
<dbReference type="PROSITE" id="PS00676">
    <property type="entry name" value="SIGMA54_INTERACT_2"/>
    <property type="match status" value="1"/>
</dbReference>
<feature type="domain" description="Sigma-54 factor interaction" evidence="8">
    <location>
        <begin position="120"/>
        <end position="349"/>
    </location>
</feature>
<dbReference type="InterPro" id="IPR027417">
    <property type="entry name" value="P-loop_NTPase"/>
</dbReference>
<dbReference type="PROSITE" id="PS00675">
    <property type="entry name" value="SIGMA54_INTERACT_1"/>
    <property type="match status" value="1"/>
</dbReference>
<sequence>MRLMIVGSLEGYISAAGKIALQKGAKVIHCEDTEEALGALLNGKGADVVMCDIKQKIGPFVKALEENRISVPVVACGLGSDARTAVKAIEDGAKEYVPLPPDAELIAAVLQAVTEESSSMIANDESMKNVLKLADKIAPSEATVLITGESGTGKEVMSRYLHNKSKRAGGPFIAVNCAAIPENLLESELFGHEKGAFTGAAQRRIGKFEEANGGTILLDEVSEMHPLLQAKLLRAIQEREITRVGSNDAVKVNVRILATSNRDLETSVQKGEFREDLYFRLNVVNIRLPSLRERPGDIILLAQFFADKYAEANGVSKKKLSREAHAKLSAYSWRGNIRELENTMHRAILMSIEDELEADAIHIQDSAFSSGAGTAAAPSKAPDPAGVGSAGASPAPATAAVASTPKNTGAVETLIGRTIADVERDMIINTLDHCLGNRTHAANILGISIRTLRNKLSQYKDEGIDVPPAVGGGF</sequence>
<dbReference type="InterPro" id="IPR002197">
    <property type="entry name" value="HTH_Fis"/>
</dbReference>
<evidence type="ECO:0000256" key="2">
    <source>
        <dbReference type="ARBA" id="ARBA00022840"/>
    </source>
</evidence>
<feature type="domain" description="Response regulatory" evidence="9">
    <location>
        <begin position="2"/>
        <end position="114"/>
    </location>
</feature>
<keyword evidence="3" id="KW-0805">Transcription regulation</keyword>
<protein>
    <submittedName>
        <fullName evidence="10">Sigma-54-dependent Fis family transcriptional regulator</fullName>
    </submittedName>
</protein>
<dbReference type="InterPro" id="IPR025662">
    <property type="entry name" value="Sigma_54_int_dom_ATP-bd_1"/>
</dbReference>
<dbReference type="InterPro" id="IPR001789">
    <property type="entry name" value="Sig_transdc_resp-reg_receiver"/>
</dbReference>
<dbReference type="Gene3D" id="1.10.10.60">
    <property type="entry name" value="Homeodomain-like"/>
    <property type="match status" value="1"/>
</dbReference>
<dbReference type="InterPro" id="IPR058031">
    <property type="entry name" value="AAA_lid_NorR"/>
</dbReference>
<dbReference type="EMBL" id="QFNK01000009">
    <property type="protein sequence ID" value="PZO88733.1"/>
    <property type="molecule type" value="Genomic_DNA"/>
</dbReference>
<dbReference type="FunFam" id="3.40.50.300:FF:000006">
    <property type="entry name" value="DNA-binding transcriptional regulator NtrC"/>
    <property type="match status" value="1"/>
</dbReference>
<dbReference type="GO" id="GO:0005524">
    <property type="term" value="F:ATP binding"/>
    <property type="evidence" value="ECO:0007669"/>
    <property type="project" value="UniProtKB-KW"/>
</dbReference>
<dbReference type="PANTHER" id="PTHR32071">
    <property type="entry name" value="TRANSCRIPTIONAL REGULATORY PROTEIN"/>
    <property type="match status" value="1"/>
</dbReference>
<name>A0A2W5A2H7_9BACT</name>
<dbReference type="InterPro" id="IPR025943">
    <property type="entry name" value="Sigma_54_int_dom_ATP-bd_2"/>
</dbReference>
<evidence type="ECO:0000259" key="9">
    <source>
        <dbReference type="PROSITE" id="PS50110"/>
    </source>
</evidence>
<evidence type="ECO:0000256" key="3">
    <source>
        <dbReference type="ARBA" id="ARBA00023015"/>
    </source>
</evidence>
<dbReference type="InterPro" id="IPR011006">
    <property type="entry name" value="CheY-like_superfamily"/>
</dbReference>
<dbReference type="PROSITE" id="PS50110">
    <property type="entry name" value="RESPONSE_REGULATORY"/>
    <property type="match status" value="1"/>
</dbReference>
<dbReference type="Pfam" id="PF25601">
    <property type="entry name" value="AAA_lid_14"/>
    <property type="match status" value="1"/>
</dbReference>
<evidence type="ECO:0000256" key="4">
    <source>
        <dbReference type="ARBA" id="ARBA00023125"/>
    </source>
</evidence>
<dbReference type="Gene3D" id="3.40.50.2300">
    <property type="match status" value="1"/>
</dbReference>
<evidence type="ECO:0000256" key="5">
    <source>
        <dbReference type="ARBA" id="ARBA00023163"/>
    </source>
</evidence>
<feature type="modified residue" description="4-aspartylphosphate" evidence="6">
    <location>
        <position position="52"/>
    </location>
</feature>
<keyword evidence="4" id="KW-0238">DNA-binding</keyword>
<dbReference type="InterPro" id="IPR003593">
    <property type="entry name" value="AAA+_ATPase"/>
</dbReference>
<dbReference type="GO" id="GO:0043565">
    <property type="term" value="F:sequence-specific DNA binding"/>
    <property type="evidence" value="ECO:0007669"/>
    <property type="project" value="InterPro"/>
</dbReference>
<dbReference type="Pfam" id="PF00158">
    <property type="entry name" value="Sigma54_activat"/>
    <property type="match status" value="1"/>
</dbReference>
<evidence type="ECO:0000313" key="11">
    <source>
        <dbReference type="Proteomes" id="UP000249557"/>
    </source>
</evidence>
<dbReference type="SMART" id="SM00382">
    <property type="entry name" value="AAA"/>
    <property type="match status" value="1"/>
</dbReference>
<proteinExistence type="predicted"/>
<reference evidence="10 11" key="1">
    <citation type="submission" date="2017-08" db="EMBL/GenBank/DDBJ databases">
        <title>Infants hospitalized years apart are colonized by the same room-sourced microbial strains.</title>
        <authorList>
            <person name="Brooks B."/>
            <person name="Olm M.R."/>
            <person name="Firek B.A."/>
            <person name="Baker R."/>
            <person name="Thomas B.C."/>
            <person name="Morowitz M.J."/>
            <person name="Banfield J.F."/>
        </authorList>
    </citation>
    <scope>NUCLEOTIDE SEQUENCE [LARGE SCALE GENOMIC DNA]</scope>
    <source>
        <strain evidence="10">S2_018_000_R2_104</strain>
    </source>
</reference>
<dbReference type="PANTHER" id="PTHR32071:SF21">
    <property type="entry name" value="TRANSCRIPTIONAL REGULATORY PROTEIN FLGR"/>
    <property type="match status" value="1"/>
</dbReference>
<evidence type="ECO:0000259" key="8">
    <source>
        <dbReference type="PROSITE" id="PS50045"/>
    </source>
</evidence>
<evidence type="ECO:0000256" key="7">
    <source>
        <dbReference type="SAM" id="MobiDB-lite"/>
    </source>
</evidence>
<dbReference type="Gene3D" id="1.10.8.60">
    <property type="match status" value="1"/>
</dbReference>
<dbReference type="InterPro" id="IPR009057">
    <property type="entry name" value="Homeodomain-like_sf"/>
</dbReference>
<dbReference type="SUPFAM" id="SSF52540">
    <property type="entry name" value="P-loop containing nucleoside triphosphate hydrolases"/>
    <property type="match status" value="1"/>
</dbReference>
<keyword evidence="2" id="KW-0067">ATP-binding</keyword>
<keyword evidence="6" id="KW-0597">Phosphoprotein</keyword>
<keyword evidence="1" id="KW-0547">Nucleotide-binding</keyword>
<dbReference type="GO" id="GO:0006355">
    <property type="term" value="P:regulation of DNA-templated transcription"/>
    <property type="evidence" value="ECO:0007669"/>
    <property type="project" value="InterPro"/>
</dbReference>
<evidence type="ECO:0000256" key="6">
    <source>
        <dbReference type="PROSITE-ProRule" id="PRU00169"/>
    </source>
</evidence>
<dbReference type="AlphaFoldDB" id="A0A2W5A2H7"/>
<dbReference type="Proteomes" id="UP000249557">
    <property type="component" value="Unassembled WGS sequence"/>
</dbReference>
<organism evidence="10 11">
    <name type="scientific">Micavibrio aeruginosavorus</name>
    <dbReference type="NCBI Taxonomy" id="349221"/>
    <lineage>
        <taxon>Bacteria</taxon>
        <taxon>Pseudomonadati</taxon>
        <taxon>Bdellovibrionota</taxon>
        <taxon>Bdellovibrionia</taxon>
        <taxon>Bdellovibrionales</taxon>
        <taxon>Pseudobdellovibrionaceae</taxon>
        <taxon>Micavibrio</taxon>
    </lineage>
</organism>
<dbReference type="InterPro" id="IPR002078">
    <property type="entry name" value="Sigma_54_int"/>
</dbReference>
<gene>
    <name evidence="10" type="ORF">DI626_01070</name>
</gene>
<dbReference type="Pfam" id="PF02954">
    <property type="entry name" value="HTH_8"/>
    <property type="match status" value="1"/>
</dbReference>
<dbReference type="CDD" id="cd00009">
    <property type="entry name" value="AAA"/>
    <property type="match status" value="1"/>
</dbReference>
<dbReference type="SUPFAM" id="SSF52172">
    <property type="entry name" value="CheY-like"/>
    <property type="match status" value="1"/>
</dbReference>